<evidence type="ECO:0000313" key="1">
    <source>
        <dbReference type="EMBL" id="HFB55181.1"/>
    </source>
</evidence>
<dbReference type="SUPFAM" id="SSF53474">
    <property type="entry name" value="alpha/beta-Hydrolases"/>
    <property type="match status" value="1"/>
</dbReference>
<protein>
    <submittedName>
        <fullName evidence="1">Alpha/beta hydrolase</fullName>
    </submittedName>
</protein>
<accession>A0A7C3C9B0</accession>
<gene>
    <name evidence="1" type="ORF">ENJ46_04580</name>
</gene>
<dbReference type="InterPro" id="IPR029058">
    <property type="entry name" value="AB_hydrolase_fold"/>
</dbReference>
<sequence>MMSHWMGGGDGHTQYDTIAKWEKPICVAHGNLDPFVMLDYLQTAPWRNLWQEKIFEFPHCGHAPFLEDPAAFNAVLEEFAEHVL</sequence>
<dbReference type="Proteomes" id="UP000886042">
    <property type="component" value="Unassembled WGS sequence"/>
</dbReference>
<proteinExistence type="predicted"/>
<reference evidence="1" key="1">
    <citation type="journal article" date="2020" name="mSystems">
        <title>Genome- and Community-Level Interaction Insights into Carbon Utilization and Element Cycling Functions of Hydrothermarchaeota in Hydrothermal Sediment.</title>
        <authorList>
            <person name="Zhou Z."/>
            <person name="Liu Y."/>
            <person name="Xu W."/>
            <person name="Pan J."/>
            <person name="Luo Z.H."/>
            <person name="Li M."/>
        </authorList>
    </citation>
    <scope>NUCLEOTIDE SEQUENCE [LARGE SCALE GENOMIC DNA]</scope>
    <source>
        <strain evidence="1">HyVt-489</strain>
    </source>
</reference>
<dbReference type="AlphaFoldDB" id="A0A7C3C9B0"/>
<organism evidence="1">
    <name type="scientific">Hellea balneolensis</name>
    <dbReference type="NCBI Taxonomy" id="287478"/>
    <lineage>
        <taxon>Bacteria</taxon>
        <taxon>Pseudomonadati</taxon>
        <taxon>Pseudomonadota</taxon>
        <taxon>Alphaproteobacteria</taxon>
        <taxon>Maricaulales</taxon>
        <taxon>Robiginitomaculaceae</taxon>
        <taxon>Hellea</taxon>
    </lineage>
</organism>
<name>A0A7C3C9B0_9PROT</name>
<keyword evidence="1" id="KW-0378">Hydrolase</keyword>
<dbReference type="GO" id="GO:0016787">
    <property type="term" value="F:hydrolase activity"/>
    <property type="evidence" value="ECO:0007669"/>
    <property type="project" value="UniProtKB-KW"/>
</dbReference>
<comment type="caution">
    <text evidence="1">The sequence shown here is derived from an EMBL/GenBank/DDBJ whole genome shotgun (WGS) entry which is preliminary data.</text>
</comment>
<dbReference type="Gene3D" id="3.40.50.1820">
    <property type="entry name" value="alpha/beta hydrolase"/>
    <property type="match status" value="1"/>
</dbReference>
<dbReference type="EMBL" id="DRMN01000301">
    <property type="protein sequence ID" value="HFB55181.1"/>
    <property type="molecule type" value="Genomic_DNA"/>
</dbReference>